<evidence type="ECO:0000313" key="1">
    <source>
        <dbReference type="EMBL" id="EDM08741.1"/>
    </source>
</evidence>
<sequence length="30" mass="3309">MPANYCFCRAGNSKDPLMAQRPASPPSNRK</sequence>
<dbReference type="Proteomes" id="UP000234681">
    <property type="component" value="Chromosome 1"/>
</dbReference>
<proteinExistence type="predicted"/>
<dbReference type="EMBL" id="CH473980">
    <property type="protein sequence ID" value="EDM08741.1"/>
    <property type="molecule type" value="Genomic_DNA"/>
</dbReference>
<protein>
    <submittedName>
        <fullName evidence="1">RCG24828</fullName>
    </submittedName>
</protein>
<organism evidence="1 2">
    <name type="scientific">Rattus norvegicus</name>
    <name type="common">Rat</name>
    <dbReference type="NCBI Taxonomy" id="10116"/>
    <lineage>
        <taxon>Eukaryota</taxon>
        <taxon>Metazoa</taxon>
        <taxon>Chordata</taxon>
        <taxon>Craniata</taxon>
        <taxon>Vertebrata</taxon>
        <taxon>Euteleostomi</taxon>
        <taxon>Mammalia</taxon>
        <taxon>Eutheria</taxon>
        <taxon>Euarchontoglires</taxon>
        <taxon>Glires</taxon>
        <taxon>Rodentia</taxon>
        <taxon>Myomorpha</taxon>
        <taxon>Muroidea</taxon>
        <taxon>Muridae</taxon>
        <taxon>Murinae</taxon>
        <taxon>Rattus</taxon>
    </lineage>
</organism>
<dbReference type="AlphaFoldDB" id="A6JCL4"/>
<evidence type="ECO:0000313" key="2">
    <source>
        <dbReference type="Proteomes" id="UP000234681"/>
    </source>
</evidence>
<gene>
    <name evidence="1" type="ORF">rCG_24828</name>
</gene>
<accession>A6JCL4</accession>
<name>A6JCL4_RAT</name>
<reference evidence="2" key="1">
    <citation type="submission" date="2005-09" db="EMBL/GenBank/DDBJ databases">
        <authorList>
            <person name="Mural R.J."/>
            <person name="Li P.W."/>
            <person name="Adams M.D."/>
            <person name="Amanatides P.G."/>
            <person name="Baden-Tillson H."/>
            <person name="Barnstead M."/>
            <person name="Chin S.H."/>
            <person name="Dew I."/>
            <person name="Evans C.A."/>
            <person name="Ferriera S."/>
            <person name="Flanigan M."/>
            <person name="Fosler C."/>
            <person name="Glodek A."/>
            <person name="Gu Z."/>
            <person name="Holt R.A."/>
            <person name="Jennings D."/>
            <person name="Kraft C.L."/>
            <person name="Lu F."/>
            <person name="Nguyen T."/>
            <person name="Nusskern D.R."/>
            <person name="Pfannkoch C.M."/>
            <person name="Sitter C."/>
            <person name="Sutton G.G."/>
            <person name="Venter J.C."/>
            <person name="Wang Z."/>
            <person name="Woodage T."/>
            <person name="Zheng X.H."/>
            <person name="Zhong F."/>
        </authorList>
    </citation>
    <scope>NUCLEOTIDE SEQUENCE [LARGE SCALE GENOMIC DNA]</scope>
    <source>
        <strain>BN</strain>
        <strain evidence="2">Sprague-Dawley</strain>
    </source>
</reference>